<dbReference type="CDD" id="cd00067">
    <property type="entry name" value="GAL4"/>
    <property type="match status" value="2"/>
</dbReference>
<keyword evidence="8" id="KW-1185">Reference proteome</keyword>
<dbReference type="Pfam" id="PF04082">
    <property type="entry name" value="Fungal_trans"/>
    <property type="match status" value="1"/>
</dbReference>
<dbReference type="InterPro" id="IPR036864">
    <property type="entry name" value="Zn2-C6_fun-type_DNA-bd_sf"/>
</dbReference>
<dbReference type="GO" id="GO:0016787">
    <property type="term" value="F:hydrolase activity"/>
    <property type="evidence" value="ECO:0007669"/>
    <property type="project" value="UniProtKB-KW"/>
</dbReference>
<dbReference type="InterPro" id="IPR007219">
    <property type="entry name" value="XnlR_reg_dom"/>
</dbReference>
<dbReference type="OrthoDB" id="103349at2759"/>
<comment type="caution">
    <text evidence="7">The sequence shown here is derived from an EMBL/GenBank/DDBJ whole genome shotgun (WGS) entry which is preliminary data.</text>
</comment>
<dbReference type="GO" id="GO:0008270">
    <property type="term" value="F:zinc ion binding"/>
    <property type="evidence" value="ECO:0007669"/>
    <property type="project" value="InterPro"/>
</dbReference>
<dbReference type="InterPro" id="IPR001138">
    <property type="entry name" value="Zn2Cys6_DnaBD"/>
</dbReference>
<dbReference type="Pfam" id="PF16347">
    <property type="entry name" value="SGSH_C"/>
    <property type="match status" value="1"/>
</dbReference>
<gene>
    <name evidence="7" type="ORF">EDB81DRAFT_697188</name>
</gene>
<organism evidence="7 8">
    <name type="scientific">Dactylonectria macrodidyma</name>
    <dbReference type="NCBI Taxonomy" id="307937"/>
    <lineage>
        <taxon>Eukaryota</taxon>
        <taxon>Fungi</taxon>
        <taxon>Dikarya</taxon>
        <taxon>Ascomycota</taxon>
        <taxon>Pezizomycotina</taxon>
        <taxon>Sordariomycetes</taxon>
        <taxon>Hypocreomycetidae</taxon>
        <taxon>Hypocreales</taxon>
        <taxon>Nectriaceae</taxon>
        <taxon>Dactylonectria</taxon>
    </lineage>
</organism>
<evidence type="ECO:0000256" key="1">
    <source>
        <dbReference type="ARBA" id="ARBA00008779"/>
    </source>
</evidence>
<dbReference type="InterPro" id="IPR024607">
    <property type="entry name" value="Sulfatase_CS"/>
</dbReference>
<feature type="region of interest" description="Disordered" evidence="5">
    <location>
        <begin position="49"/>
        <end position="71"/>
    </location>
</feature>
<dbReference type="CDD" id="cd12148">
    <property type="entry name" value="fungal_TF_MHR"/>
    <property type="match status" value="1"/>
</dbReference>
<protein>
    <submittedName>
        <fullName evidence="7">Alkaline-phosphatase-like protein</fullName>
    </submittedName>
</protein>
<dbReference type="AlphaFoldDB" id="A0A9P9IQ99"/>
<dbReference type="Gene3D" id="3.40.720.10">
    <property type="entry name" value="Alkaline Phosphatase, subunit A"/>
    <property type="match status" value="1"/>
</dbReference>
<sequence length="1207" mass="135467">MPPPRSSTTCSQCRARKVKCDGGPNPCSNCIRLSFGCSFAATSPVGAAAGFSTSPVSGPGSASSRPERRRGTRACAQCRSQKSRCSGELPTCAACRARAKECVYPDLKRPQRRVHGSSNVGESVSPISPHVLQSSPSDAGSLSHPPPATTAMASLAPVGSSCSPNDSLSNSSFNLPPVRDQLHLINDFFRHLHPSPVYSFLSEMPVTQRCLDGTLDETLLLAMCAISALHLGYAKYHPLATASWAQRAEDAIWARIERPSVFGVQALLLVVRYRVETGSFQRAYMLFALAARAASALRLQYERIDLSHLAQEVRRRLMWCLMLLDSQFASGLPESEMCSHESIYVKLPCREEEFHGDGDGDLVSSSLDGVPEDGLLATYIRLSMMRRDVMRLMRQIRLAGEPTSQLVDLVDEFARSLQQLAVPPYTKHDLERYARSRWLVRYVTLHLSWHQAHCDAYRLFLPGYREAAPAVVISEYPATYIQMAARLCLHHARANIAILTNWAAMGSFPVAAPHDISICGYHASRLVLFLSRWPILLPSESDEPNMTPEDASSQANSVLTICKRLHGNSPLINHLVRDLEAVIQAHAAGEPEHSSSDPDDDGAQTRQPRFAVTVQRHKSLGVHSILRRARFVDDSADEGPPKPAYATDTAPHPPSMADVLGMGTSTFDSLVRASSFAETQTPLETSLDTPLFPITGEPFDFGSWDSWADLSKSISCYGAGINSTPNLDRIANEGMRFDHCYVTNSICTPSRAAVLCGTHNHVNGVVTLDSKIDKRIPNVAKQLRSSKGYQTAMIGKWHLGEGKDHEPTGFDHWSVLPGQGEYWDPEFIEAEGKTVRIPGYATDIITDKSIAWMAERDPNRPFFLMCHHKAPHRSWEYDSKHKDLYTDPIDLPDTFTDDYKNRANAAKVAKMRIAEDLTYGDLGIVQPEGPRSVIGEKMVDIWWWQDRKIPAPEDVTTLTLRCKESGQAFTFSSQQELAEWKFQRYMQRYLRTIQSVDDNVGRMLDWLDEQGLAEDTVVIYTSDQGFFLGEHGWFDKRFMYEESFQMPFLIRYPREIAPASVCKDIICNVDFAPTFLDLAGARIPTYMQGVSFRPVIQGKTPADWQQVAYHRYWMHRDVIHEAYAHYGVRDQRYKLIYWYNEDFGLEGTRPGGQEKEWELFDCQEDPLELFNCYHEAKYADIVKTMTKMLEDKMEEIGDEPVHPRLLS</sequence>
<dbReference type="GO" id="GO:0006351">
    <property type="term" value="P:DNA-templated transcription"/>
    <property type="evidence" value="ECO:0007669"/>
    <property type="project" value="InterPro"/>
</dbReference>
<dbReference type="PANTHER" id="PTHR43108">
    <property type="entry name" value="N-ACETYLGLUCOSAMINE-6-SULFATASE FAMILY MEMBER"/>
    <property type="match status" value="1"/>
</dbReference>
<evidence type="ECO:0000256" key="5">
    <source>
        <dbReference type="SAM" id="MobiDB-lite"/>
    </source>
</evidence>
<reference evidence="7" key="1">
    <citation type="journal article" date="2021" name="Nat. Commun.">
        <title>Genetic determinants of endophytism in the Arabidopsis root mycobiome.</title>
        <authorList>
            <person name="Mesny F."/>
            <person name="Miyauchi S."/>
            <person name="Thiergart T."/>
            <person name="Pickel B."/>
            <person name="Atanasova L."/>
            <person name="Karlsson M."/>
            <person name="Huettel B."/>
            <person name="Barry K.W."/>
            <person name="Haridas S."/>
            <person name="Chen C."/>
            <person name="Bauer D."/>
            <person name="Andreopoulos W."/>
            <person name="Pangilinan J."/>
            <person name="LaButti K."/>
            <person name="Riley R."/>
            <person name="Lipzen A."/>
            <person name="Clum A."/>
            <person name="Drula E."/>
            <person name="Henrissat B."/>
            <person name="Kohler A."/>
            <person name="Grigoriev I.V."/>
            <person name="Martin F.M."/>
            <person name="Hacquard S."/>
        </authorList>
    </citation>
    <scope>NUCLEOTIDE SEQUENCE</scope>
    <source>
        <strain evidence="7">MPI-CAGE-AT-0147</strain>
    </source>
</reference>
<feature type="domain" description="Zn(2)-C6 fungal-type" evidence="6">
    <location>
        <begin position="9"/>
        <end position="39"/>
    </location>
</feature>
<comment type="similarity">
    <text evidence="1">Belongs to the sulfatase family.</text>
</comment>
<dbReference type="Proteomes" id="UP000738349">
    <property type="component" value="Unassembled WGS sequence"/>
</dbReference>
<dbReference type="PROSITE" id="PS00463">
    <property type="entry name" value="ZN2_CY6_FUNGAL_1"/>
    <property type="match status" value="2"/>
</dbReference>
<dbReference type="Pfam" id="PF00172">
    <property type="entry name" value="Zn_clus"/>
    <property type="match status" value="2"/>
</dbReference>
<evidence type="ECO:0000256" key="3">
    <source>
        <dbReference type="ARBA" id="ARBA00022801"/>
    </source>
</evidence>
<dbReference type="SUPFAM" id="SSF53649">
    <property type="entry name" value="Alkaline phosphatase-like"/>
    <property type="match status" value="1"/>
</dbReference>
<dbReference type="EMBL" id="JAGMUV010000018">
    <property type="protein sequence ID" value="KAH7129107.1"/>
    <property type="molecule type" value="Genomic_DNA"/>
</dbReference>
<dbReference type="SUPFAM" id="SSF57701">
    <property type="entry name" value="Zn2/Cys6 DNA-binding domain"/>
    <property type="match status" value="2"/>
</dbReference>
<dbReference type="PROSITE" id="PS00149">
    <property type="entry name" value="SULFATASE_2"/>
    <property type="match status" value="1"/>
</dbReference>
<evidence type="ECO:0000313" key="7">
    <source>
        <dbReference type="EMBL" id="KAH7129107.1"/>
    </source>
</evidence>
<name>A0A9P9IQ99_9HYPO</name>
<dbReference type="GO" id="GO:0000981">
    <property type="term" value="F:DNA-binding transcription factor activity, RNA polymerase II-specific"/>
    <property type="evidence" value="ECO:0007669"/>
    <property type="project" value="InterPro"/>
</dbReference>
<accession>A0A9P9IQ99</accession>
<dbReference type="GO" id="GO:0003677">
    <property type="term" value="F:DNA binding"/>
    <property type="evidence" value="ECO:0007669"/>
    <property type="project" value="InterPro"/>
</dbReference>
<dbReference type="Gene3D" id="4.10.240.10">
    <property type="entry name" value="Zn(2)-C6 fungal-type DNA-binding domain"/>
    <property type="match status" value="2"/>
</dbReference>
<dbReference type="InterPro" id="IPR032506">
    <property type="entry name" value="SGSH_C"/>
</dbReference>
<evidence type="ECO:0000313" key="8">
    <source>
        <dbReference type="Proteomes" id="UP000738349"/>
    </source>
</evidence>
<keyword evidence="4" id="KW-0539">Nucleus</keyword>
<feature type="compositionally biased region" description="Polar residues" evidence="5">
    <location>
        <begin position="51"/>
        <end position="64"/>
    </location>
</feature>
<dbReference type="SMART" id="SM00066">
    <property type="entry name" value="GAL4"/>
    <property type="match status" value="2"/>
</dbReference>
<feature type="region of interest" description="Disordered" evidence="5">
    <location>
        <begin position="631"/>
        <end position="653"/>
    </location>
</feature>
<evidence type="ECO:0000259" key="6">
    <source>
        <dbReference type="PROSITE" id="PS50048"/>
    </source>
</evidence>
<dbReference type="InterPro" id="IPR017850">
    <property type="entry name" value="Alkaline_phosphatase_core_sf"/>
</dbReference>
<dbReference type="CDD" id="cd16031">
    <property type="entry name" value="G6S_like"/>
    <property type="match status" value="1"/>
</dbReference>
<dbReference type="SMART" id="SM00906">
    <property type="entry name" value="Fungal_trans"/>
    <property type="match status" value="1"/>
</dbReference>
<feature type="region of interest" description="Disordered" evidence="5">
    <location>
        <begin position="111"/>
        <end position="158"/>
    </location>
</feature>
<evidence type="ECO:0000256" key="4">
    <source>
        <dbReference type="ARBA" id="ARBA00023242"/>
    </source>
</evidence>
<feature type="compositionally biased region" description="Polar residues" evidence="5">
    <location>
        <begin position="116"/>
        <end position="140"/>
    </location>
</feature>
<keyword evidence="3" id="KW-0378">Hydrolase</keyword>
<dbReference type="PANTHER" id="PTHR43108:SF6">
    <property type="entry name" value="N-SULPHOGLUCOSAMINE SULPHOHYDROLASE"/>
    <property type="match status" value="1"/>
</dbReference>
<keyword evidence="2" id="KW-0479">Metal-binding</keyword>
<feature type="domain" description="Zn(2)-C6 fungal-type" evidence="6">
    <location>
        <begin position="74"/>
        <end position="104"/>
    </location>
</feature>
<evidence type="ECO:0000256" key="2">
    <source>
        <dbReference type="ARBA" id="ARBA00022723"/>
    </source>
</evidence>
<proteinExistence type="inferred from homology"/>
<dbReference type="PROSITE" id="PS50048">
    <property type="entry name" value="ZN2_CY6_FUNGAL_2"/>
    <property type="match status" value="2"/>
</dbReference>